<feature type="region of interest" description="Disordered" evidence="1">
    <location>
        <begin position="633"/>
        <end position="694"/>
    </location>
</feature>
<feature type="compositionally biased region" description="Basic and acidic residues" evidence="1">
    <location>
        <begin position="422"/>
        <end position="436"/>
    </location>
</feature>
<gene>
    <name evidence="3" type="ORF">SORBI_3009G257500</name>
</gene>
<feature type="compositionally biased region" description="Pro residues" evidence="1">
    <location>
        <begin position="178"/>
        <end position="188"/>
    </location>
</feature>
<dbReference type="Gene3D" id="2.30.30.140">
    <property type="match status" value="1"/>
</dbReference>
<evidence type="ECO:0000259" key="2">
    <source>
        <dbReference type="PROSITE" id="PS50812"/>
    </source>
</evidence>
<dbReference type="CDD" id="cd05162">
    <property type="entry name" value="PWWP"/>
    <property type="match status" value="1"/>
</dbReference>
<dbReference type="InterPro" id="IPR044679">
    <property type="entry name" value="PWWP2-like"/>
</dbReference>
<dbReference type="OMA" id="DMWNGFK"/>
<protein>
    <recommendedName>
        <fullName evidence="2">PWWP domain-containing protein</fullName>
    </recommendedName>
</protein>
<dbReference type="PROSITE" id="PS50812">
    <property type="entry name" value="PWWP"/>
    <property type="match status" value="1"/>
</dbReference>
<dbReference type="PANTHER" id="PTHR33697">
    <property type="entry name" value="T17B22.17 PROTEIN-RELATED"/>
    <property type="match status" value="1"/>
</dbReference>
<dbReference type="eggNOG" id="ENOG502QUJY">
    <property type="taxonomic scope" value="Eukaryota"/>
</dbReference>
<feature type="compositionally biased region" description="Basic and acidic residues" evidence="1">
    <location>
        <begin position="202"/>
        <end position="217"/>
    </location>
</feature>
<dbReference type="Gramene" id="KXG22710">
    <property type="protein sequence ID" value="KXG22710"/>
    <property type="gene ID" value="SORBI_3009G257500"/>
</dbReference>
<accession>A0A1B6PAF8</accession>
<feature type="compositionally biased region" description="Basic and acidic residues" evidence="1">
    <location>
        <begin position="652"/>
        <end position="662"/>
    </location>
</feature>
<proteinExistence type="predicted"/>
<dbReference type="Proteomes" id="UP000000768">
    <property type="component" value="Chromosome 9"/>
</dbReference>
<evidence type="ECO:0000256" key="1">
    <source>
        <dbReference type="SAM" id="MobiDB-lite"/>
    </source>
</evidence>
<dbReference type="SUPFAM" id="SSF63748">
    <property type="entry name" value="Tudor/PWWP/MBT"/>
    <property type="match status" value="1"/>
</dbReference>
<dbReference type="STRING" id="4558.A0A1B6PAF8"/>
<dbReference type="InterPro" id="IPR000313">
    <property type="entry name" value="PWWP_dom"/>
</dbReference>
<feature type="domain" description="PWWP" evidence="2">
    <location>
        <begin position="17"/>
        <end position="77"/>
    </location>
</feature>
<dbReference type="OrthoDB" id="674240at2759"/>
<evidence type="ECO:0000313" key="3">
    <source>
        <dbReference type="EMBL" id="KXG22710.1"/>
    </source>
</evidence>
<reference evidence="3 4" key="1">
    <citation type="journal article" date="2009" name="Nature">
        <title>The Sorghum bicolor genome and the diversification of grasses.</title>
        <authorList>
            <person name="Paterson A.H."/>
            <person name="Bowers J.E."/>
            <person name="Bruggmann R."/>
            <person name="Dubchak I."/>
            <person name="Grimwood J."/>
            <person name="Gundlach H."/>
            <person name="Haberer G."/>
            <person name="Hellsten U."/>
            <person name="Mitros T."/>
            <person name="Poliakov A."/>
            <person name="Schmutz J."/>
            <person name="Spannagl M."/>
            <person name="Tang H."/>
            <person name="Wang X."/>
            <person name="Wicker T."/>
            <person name="Bharti A.K."/>
            <person name="Chapman J."/>
            <person name="Feltus F.A."/>
            <person name="Gowik U."/>
            <person name="Grigoriev I.V."/>
            <person name="Lyons E."/>
            <person name="Maher C.A."/>
            <person name="Martis M."/>
            <person name="Narechania A."/>
            <person name="Otillar R.P."/>
            <person name="Penning B.W."/>
            <person name="Salamov A.A."/>
            <person name="Wang Y."/>
            <person name="Zhang L."/>
            <person name="Carpita N.C."/>
            <person name="Freeling M."/>
            <person name="Gingle A.R."/>
            <person name="Hash C.T."/>
            <person name="Keller B."/>
            <person name="Klein P."/>
            <person name="Kresovich S."/>
            <person name="McCann M.C."/>
            <person name="Ming R."/>
            <person name="Peterson D.G."/>
            <person name="Mehboob-ur-Rahman"/>
            <person name="Ware D."/>
            <person name="Westhoff P."/>
            <person name="Mayer K.F."/>
            <person name="Messing J."/>
            <person name="Rokhsar D.S."/>
        </authorList>
    </citation>
    <scope>NUCLEOTIDE SEQUENCE [LARGE SCALE GENOMIC DNA]</scope>
    <source>
        <strain evidence="4">cv. BTx623</strain>
    </source>
</reference>
<dbReference type="PANTHER" id="PTHR33697:SF3">
    <property type="entry name" value="TUDOR_PWWP_MBT SUPERFAMILY PROTEIN"/>
    <property type="match status" value="1"/>
</dbReference>
<reference evidence="4" key="2">
    <citation type="journal article" date="2018" name="Plant J.">
        <title>The Sorghum bicolor reference genome: improved assembly, gene annotations, a transcriptome atlas, and signatures of genome organization.</title>
        <authorList>
            <person name="McCormick R.F."/>
            <person name="Truong S.K."/>
            <person name="Sreedasyam A."/>
            <person name="Jenkins J."/>
            <person name="Shu S."/>
            <person name="Sims D."/>
            <person name="Kennedy M."/>
            <person name="Amirebrahimi M."/>
            <person name="Weers B.D."/>
            <person name="McKinley B."/>
            <person name="Mattison A."/>
            <person name="Morishige D.T."/>
            <person name="Grimwood J."/>
            <person name="Schmutz J."/>
            <person name="Mullet J.E."/>
        </authorList>
    </citation>
    <scope>NUCLEOTIDE SEQUENCE [LARGE SCALE GENOMIC DNA]</scope>
    <source>
        <strain evidence="4">cv. BTx623</strain>
    </source>
</reference>
<feature type="region of interest" description="Disordered" evidence="1">
    <location>
        <begin position="253"/>
        <end position="280"/>
    </location>
</feature>
<feature type="region of interest" description="Disordered" evidence="1">
    <location>
        <begin position="381"/>
        <end position="444"/>
    </location>
</feature>
<evidence type="ECO:0000313" key="4">
    <source>
        <dbReference type="Proteomes" id="UP000000768"/>
    </source>
</evidence>
<name>A0A1B6PAF8_SORBI</name>
<dbReference type="AlphaFoldDB" id="A0A1B6PAF8"/>
<sequence length="741" mass="81785">MGALPKEGAPAVDVSVEGTLVWLRRPNGSWWPSIVISPQDVPEGCPPPPRCPATPIMLLGRRPDGPTYVDWCNLDRCKRVKPFRCGELDFEQRITNALTLAATGNRSTWSYNKGRYARMEDAILQALDIEKERALGSKTKAYLHAASCSPSPKTEMTNGQVKDATAKDASPTIQPSPLLLPLPLPPLPPKRKRKTPYDSEDDAPKGSRRMRDLRDIGSKTVPPMDLVNAAAISATKYDDLPNDGQVKRIVHSQATTKRKHADTHQDQPCGIPRKKDRSRPLSELCNGDMWNGSRPNGQKADEHLLGVATCSSSSSGTSTLDTPLDTNSCHRSAAFKTDQAKGTEISCMTRLLSDDSRHGNDFVETPPAAQKILESDHLHRYQPSGLTENPTWKSNKQIHDSRKAEKRARKNIKMRTISSVDQEGKNRTRDSNDRDHHKTKIGKHKVARDEVVLLEKRLEKHSLNKPAEHDTKMHIAVVPSGMDCVGAVQQQHCQSKCDPEESLETLSNHSNCESGSVSSLVFEKPLQVLSPEKKPLGHERCHAVKPIKTLHLNPTLYDVELSVLGSSNSGRRVPLVSLMSRCNRKPVVGYPVSVEVSDDVFDRPLSRKDVQQPATSSVNGIVLKKDETESLQCLVPSSAQTSRPKPKSRSRRASEKEVDKLWQPHTKKPASSSRKMRRLSSFASGQRDGDDRKSAVGKVAGATIACIPLRVVFSRINEALSFSVNENALAGCGAAPRLRRR</sequence>
<organism evidence="3 4">
    <name type="scientific">Sorghum bicolor</name>
    <name type="common">Sorghum</name>
    <name type="synonym">Sorghum vulgare</name>
    <dbReference type="NCBI Taxonomy" id="4558"/>
    <lineage>
        <taxon>Eukaryota</taxon>
        <taxon>Viridiplantae</taxon>
        <taxon>Streptophyta</taxon>
        <taxon>Embryophyta</taxon>
        <taxon>Tracheophyta</taxon>
        <taxon>Spermatophyta</taxon>
        <taxon>Magnoliopsida</taxon>
        <taxon>Liliopsida</taxon>
        <taxon>Poales</taxon>
        <taxon>Poaceae</taxon>
        <taxon>PACMAD clade</taxon>
        <taxon>Panicoideae</taxon>
        <taxon>Andropogonodae</taxon>
        <taxon>Andropogoneae</taxon>
        <taxon>Sorghinae</taxon>
        <taxon>Sorghum</taxon>
    </lineage>
</organism>
<keyword evidence="4" id="KW-1185">Reference proteome</keyword>
<feature type="compositionally biased region" description="Polar residues" evidence="1">
    <location>
        <begin position="384"/>
        <end position="395"/>
    </location>
</feature>
<dbReference type="Pfam" id="PF00855">
    <property type="entry name" value="PWWP"/>
    <property type="match status" value="1"/>
</dbReference>
<dbReference type="EMBL" id="CM000768">
    <property type="protein sequence ID" value="KXG22710.1"/>
    <property type="molecule type" value="Genomic_DNA"/>
</dbReference>
<dbReference type="InParanoid" id="A0A1B6PAF8"/>
<feature type="compositionally biased region" description="Polar residues" evidence="1">
    <location>
        <begin position="148"/>
        <end position="160"/>
    </location>
</feature>
<feature type="compositionally biased region" description="Basic residues" evidence="1">
    <location>
        <begin position="404"/>
        <end position="413"/>
    </location>
</feature>
<feature type="region of interest" description="Disordered" evidence="1">
    <location>
        <begin position="146"/>
        <end position="220"/>
    </location>
</feature>